<keyword evidence="3" id="KW-0804">Transcription</keyword>
<evidence type="ECO:0000256" key="4">
    <source>
        <dbReference type="PROSITE-ProRule" id="PRU00169"/>
    </source>
</evidence>
<dbReference type="RefSeq" id="WP_088562307.1">
    <property type="nucleotide sequence ID" value="NZ_FYEH01000011.1"/>
</dbReference>
<dbReference type="PROSITE" id="PS51755">
    <property type="entry name" value="OMPR_PHOB"/>
    <property type="match status" value="1"/>
</dbReference>
<dbReference type="GO" id="GO:0032993">
    <property type="term" value="C:protein-DNA complex"/>
    <property type="evidence" value="ECO:0007669"/>
    <property type="project" value="TreeGrafter"/>
</dbReference>
<reference evidence="8 9" key="1">
    <citation type="submission" date="2017-06" db="EMBL/GenBank/DDBJ databases">
        <authorList>
            <person name="Kim H.J."/>
            <person name="Triplett B.A."/>
        </authorList>
    </citation>
    <scope>NUCLEOTIDE SEQUENCE [LARGE SCALE GENOMIC DNA]</scope>
    <source>
        <strain evidence="8 9">B29T1</strain>
    </source>
</reference>
<dbReference type="InterPro" id="IPR001867">
    <property type="entry name" value="OmpR/PhoB-type_DNA-bd"/>
</dbReference>
<dbReference type="PANTHER" id="PTHR48111:SF67">
    <property type="entry name" value="TRANSCRIPTIONAL REGULATORY PROTEIN TCTD"/>
    <property type="match status" value="1"/>
</dbReference>
<proteinExistence type="predicted"/>
<name>A0A212RP06_9PROT</name>
<dbReference type="Gene3D" id="3.40.50.2300">
    <property type="match status" value="1"/>
</dbReference>
<dbReference type="InterPro" id="IPR036388">
    <property type="entry name" value="WH-like_DNA-bd_sf"/>
</dbReference>
<dbReference type="Proteomes" id="UP000197065">
    <property type="component" value="Unassembled WGS sequence"/>
</dbReference>
<keyword evidence="4" id="KW-0597">Phosphoprotein</keyword>
<feature type="DNA-binding region" description="OmpR/PhoB-type" evidence="5">
    <location>
        <begin position="124"/>
        <end position="221"/>
    </location>
</feature>
<accession>A0A212RP06</accession>
<evidence type="ECO:0000259" key="6">
    <source>
        <dbReference type="PROSITE" id="PS50110"/>
    </source>
</evidence>
<dbReference type="SUPFAM" id="SSF52172">
    <property type="entry name" value="CheY-like"/>
    <property type="match status" value="1"/>
</dbReference>
<evidence type="ECO:0000256" key="2">
    <source>
        <dbReference type="ARBA" id="ARBA00023125"/>
    </source>
</evidence>
<dbReference type="GO" id="GO:0005829">
    <property type="term" value="C:cytosol"/>
    <property type="evidence" value="ECO:0007669"/>
    <property type="project" value="TreeGrafter"/>
</dbReference>
<dbReference type="Gene3D" id="6.10.250.690">
    <property type="match status" value="1"/>
</dbReference>
<protein>
    <submittedName>
        <fullName evidence="8">Two-component system, OmpR family, response regulator TctD</fullName>
    </submittedName>
</protein>
<keyword evidence="9" id="KW-1185">Reference proteome</keyword>
<evidence type="ECO:0000256" key="5">
    <source>
        <dbReference type="PROSITE-ProRule" id="PRU01091"/>
    </source>
</evidence>
<feature type="modified residue" description="4-aspartylphosphate" evidence="4">
    <location>
        <position position="51"/>
    </location>
</feature>
<dbReference type="Pfam" id="PF00072">
    <property type="entry name" value="Response_reg"/>
    <property type="match status" value="1"/>
</dbReference>
<dbReference type="SMART" id="SM00862">
    <property type="entry name" value="Trans_reg_C"/>
    <property type="match status" value="1"/>
</dbReference>
<evidence type="ECO:0000313" key="8">
    <source>
        <dbReference type="EMBL" id="SNB74269.1"/>
    </source>
</evidence>
<feature type="domain" description="OmpR/PhoB-type" evidence="7">
    <location>
        <begin position="124"/>
        <end position="221"/>
    </location>
</feature>
<dbReference type="Gene3D" id="1.10.10.10">
    <property type="entry name" value="Winged helix-like DNA-binding domain superfamily/Winged helix DNA-binding domain"/>
    <property type="match status" value="1"/>
</dbReference>
<dbReference type="GO" id="GO:0000156">
    <property type="term" value="F:phosphorelay response regulator activity"/>
    <property type="evidence" value="ECO:0007669"/>
    <property type="project" value="TreeGrafter"/>
</dbReference>
<dbReference type="PROSITE" id="PS50110">
    <property type="entry name" value="RESPONSE_REGULATORY"/>
    <property type="match status" value="1"/>
</dbReference>
<evidence type="ECO:0000313" key="9">
    <source>
        <dbReference type="Proteomes" id="UP000197065"/>
    </source>
</evidence>
<dbReference type="InterPro" id="IPR001789">
    <property type="entry name" value="Sig_transdc_resp-reg_receiver"/>
</dbReference>
<dbReference type="GO" id="GO:0000976">
    <property type="term" value="F:transcription cis-regulatory region binding"/>
    <property type="evidence" value="ECO:0007669"/>
    <property type="project" value="TreeGrafter"/>
</dbReference>
<evidence type="ECO:0000256" key="1">
    <source>
        <dbReference type="ARBA" id="ARBA00023015"/>
    </source>
</evidence>
<dbReference type="SMART" id="SM00448">
    <property type="entry name" value="REC"/>
    <property type="match status" value="1"/>
</dbReference>
<dbReference type="EMBL" id="FYEH01000011">
    <property type="protein sequence ID" value="SNB74269.1"/>
    <property type="molecule type" value="Genomic_DNA"/>
</dbReference>
<keyword evidence="2 5" id="KW-0238">DNA-binding</keyword>
<dbReference type="CDD" id="cd00383">
    <property type="entry name" value="trans_reg_C"/>
    <property type="match status" value="1"/>
</dbReference>
<feature type="domain" description="Response regulatory" evidence="6">
    <location>
        <begin position="2"/>
        <end position="116"/>
    </location>
</feature>
<evidence type="ECO:0000259" key="7">
    <source>
        <dbReference type="PROSITE" id="PS51755"/>
    </source>
</evidence>
<keyword evidence="1" id="KW-0805">Transcription regulation</keyword>
<dbReference type="InterPro" id="IPR039420">
    <property type="entry name" value="WalR-like"/>
</dbReference>
<dbReference type="AlphaFoldDB" id="A0A212RP06"/>
<dbReference type="GO" id="GO:0006355">
    <property type="term" value="P:regulation of DNA-templated transcription"/>
    <property type="evidence" value="ECO:0007669"/>
    <property type="project" value="InterPro"/>
</dbReference>
<dbReference type="InterPro" id="IPR011006">
    <property type="entry name" value="CheY-like_superfamily"/>
</dbReference>
<dbReference type="OrthoDB" id="9802426at2"/>
<evidence type="ECO:0000256" key="3">
    <source>
        <dbReference type="ARBA" id="ARBA00023163"/>
    </source>
</evidence>
<sequence>MRILLVEDTTDVGEAIVARLHRLGHDVEWERRGDRADDRLRVQAFDLLILDINLPGMDGLSLLRGYRDRQGLAPILMLTARLKVDDRIKALDHGADDYLTKPFDYGELEARARALLRRRTAAATNQMTAGNIVLDRHMRLVRVGGEPVELTRRELTLLEILMAQPGRIFPKEELVDQLFGLDEIASDNAVEQYVARLRKKLVGASDVQIRTLRGLGYQLLCR</sequence>
<gene>
    <name evidence="8" type="ORF">SAMN07250955_111116</name>
</gene>
<dbReference type="Pfam" id="PF00486">
    <property type="entry name" value="Trans_reg_C"/>
    <property type="match status" value="1"/>
</dbReference>
<dbReference type="PANTHER" id="PTHR48111">
    <property type="entry name" value="REGULATOR OF RPOS"/>
    <property type="match status" value="1"/>
</dbReference>
<organism evidence="8 9">
    <name type="scientific">Arboricoccus pini</name>
    <dbReference type="NCBI Taxonomy" id="1963835"/>
    <lineage>
        <taxon>Bacteria</taxon>
        <taxon>Pseudomonadati</taxon>
        <taxon>Pseudomonadota</taxon>
        <taxon>Alphaproteobacteria</taxon>
        <taxon>Geminicoccales</taxon>
        <taxon>Geminicoccaceae</taxon>
        <taxon>Arboricoccus</taxon>
    </lineage>
</organism>